<sequence length="371" mass="40996">MLTLTHSVTTANSHRALSFVSLATYPTRIASGAAAEKRQPATRSQTRRFATATIRIVEFYRVSVPCSPAIKNTESNDERVKKLVQRMSARHLDLIRELSEKNREKEEQLRREEQRQRKRESSLRTRILARTGSLDVDDKEKMGDLPTLPPDETASAEERRLWKVAWNTSGKPNTVETFSLSSQSEATRACELSILFRLHPVGRKIGVHVRWKQKQSCGRATGKPLNFTKKDLSRVLFARYRHVGKKPPKKLPDASGAEAEADEGDEDALESAAAAEAEALPGSPGAGQEHSFKTGATVQPALSVHLEVPSDEPAVFVAEEPLSFRRSGYAAQQPNRTTVSYAAQRGREQLASSTGCPQGVSEVPRGHPVKL</sequence>
<evidence type="ECO:0000256" key="1">
    <source>
        <dbReference type="SAM" id="MobiDB-lite"/>
    </source>
</evidence>
<gene>
    <name evidence="2" type="ORF">AK812_SmicGene6525</name>
</gene>
<evidence type="ECO:0000313" key="2">
    <source>
        <dbReference type="EMBL" id="OLQ09828.1"/>
    </source>
</evidence>
<keyword evidence="3" id="KW-1185">Reference proteome</keyword>
<protein>
    <submittedName>
        <fullName evidence="2">Uncharacterized protein</fullName>
    </submittedName>
</protein>
<dbReference type="AlphaFoldDB" id="A0A1Q9ER22"/>
<proteinExistence type="predicted"/>
<dbReference type="Proteomes" id="UP000186817">
    <property type="component" value="Unassembled WGS sequence"/>
</dbReference>
<feature type="region of interest" description="Disordered" evidence="1">
    <location>
        <begin position="246"/>
        <end position="292"/>
    </location>
</feature>
<reference evidence="2 3" key="1">
    <citation type="submission" date="2016-02" db="EMBL/GenBank/DDBJ databases">
        <title>Genome analysis of coral dinoflagellate symbionts highlights evolutionary adaptations to a symbiotic lifestyle.</title>
        <authorList>
            <person name="Aranda M."/>
            <person name="Li Y."/>
            <person name="Liew Y.J."/>
            <person name="Baumgarten S."/>
            <person name="Simakov O."/>
            <person name="Wilson M."/>
            <person name="Piel J."/>
            <person name="Ashoor H."/>
            <person name="Bougouffa S."/>
            <person name="Bajic V.B."/>
            <person name="Ryu T."/>
            <person name="Ravasi T."/>
            <person name="Bayer T."/>
            <person name="Micklem G."/>
            <person name="Kim H."/>
            <person name="Bhak J."/>
            <person name="Lajeunesse T.C."/>
            <person name="Voolstra C.R."/>
        </authorList>
    </citation>
    <scope>NUCLEOTIDE SEQUENCE [LARGE SCALE GENOMIC DNA]</scope>
    <source>
        <strain evidence="2 3">CCMP2467</strain>
    </source>
</reference>
<accession>A0A1Q9ER22</accession>
<dbReference type="OrthoDB" id="10546136at2759"/>
<organism evidence="2 3">
    <name type="scientific">Symbiodinium microadriaticum</name>
    <name type="common">Dinoflagellate</name>
    <name type="synonym">Zooxanthella microadriatica</name>
    <dbReference type="NCBI Taxonomy" id="2951"/>
    <lineage>
        <taxon>Eukaryota</taxon>
        <taxon>Sar</taxon>
        <taxon>Alveolata</taxon>
        <taxon>Dinophyceae</taxon>
        <taxon>Suessiales</taxon>
        <taxon>Symbiodiniaceae</taxon>
        <taxon>Symbiodinium</taxon>
    </lineage>
</organism>
<feature type="compositionally biased region" description="Basic and acidic residues" evidence="1">
    <location>
        <begin position="102"/>
        <end position="123"/>
    </location>
</feature>
<evidence type="ECO:0000313" key="3">
    <source>
        <dbReference type="Proteomes" id="UP000186817"/>
    </source>
</evidence>
<feature type="region of interest" description="Disordered" evidence="1">
    <location>
        <begin position="345"/>
        <end position="371"/>
    </location>
</feature>
<dbReference type="EMBL" id="LSRX01000089">
    <property type="protein sequence ID" value="OLQ09828.1"/>
    <property type="molecule type" value="Genomic_DNA"/>
</dbReference>
<feature type="compositionally biased region" description="Low complexity" evidence="1">
    <location>
        <begin position="270"/>
        <end position="287"/>
    </location>
</feature>
<name>A0A1Q9ER22_SYMMI</name>
<comment type="caution">
    <text evidence="2">The sequence shown here is derived from an EMBL/GenBank/DDBJ whole genome shotgun (WGS) entry which is preliminary data.</text>
</comment>
<feature type="region of interest" description="Disordered" evidence="1">
    <location>
        <begin position="102"/>
        <end position="124"/>
    </location>
</feature>
<feature type="compositionally biased region" description="Acidic residues" evidence="1">
    <location>
        <begin position="259"/>
        <end position="269"/>
    </location>
</feature>